<evidence type="ECO:0000256" key="6">
    <source>
        <dbReference type="ARBA" id="ARBA00022692"/>
    </source>
</evidence>
<comment type="caution">
    <text evidence="13">The sequence shown here is derived from an EMBL/GenBank/DDBJ whole genome shotgun (WGS) entry which is preliminary data.</text>
</comment>
<organism evidence="13 14">
    <name type="scientific">Pseudoalteromonas neustonica</name>
    <dbReference type="NCBI Taxonomy" id="1840331"/>
    <lineage>
        <taxon>Bacteria</taxon>
        <taxon>Pseudomonadati</taxon>
        <taxon>Pseudomonadota</taxon>
        <taxon>Gammaproteobacteria</taxon>
        <taxon>Alteromonadales</taxon>
        <taxon>Pseudoalteromonadaceae</taxon>
        <taxon>Pseudoalteromonas</taxon>
    </lineage>
</organism>
<evidence type="ECO:0000256" key="7">
    <source>
        <dbReference type="ARBA" id="ARBA00022989"/>
    </source>
</evidence>
<dbReference type="InterPro" id="IPR022346">
    <property type="entry name" value="T2SS_GspH"/>
</dbReference>
<evidence type="ECO:0000313" key="14">
    <source>
        <dbReference type="Proteomes" id="UP000317938"/>
    </source>
</evidence>
<dbReference type="SUPFAM" id="SSF54523">
    <property type="entry name" value="Pili subunits"/>
    <property type="match status" value="1"/>
</dbReference>
<accession>A0ABY3FEN2</accession>
<keyword evidence="7 11" id="KW-1133">Transmembrane helix</keyword>
<feature type="transmembrane region" description="Helical" evidence="11">
    <location>
        <begin position="12"/>
        <end position="34"/>
    </location>
</feature>
<comment type="subcellular location">
    <subcellularLocation>
        <location evidence="1">Cell inner membrane</location>
        <topology evidence="1">Single-pass membrane protein</topology>
    </subcellularLocation>
</comment>
<name>A0ABY3FEN2_9GAMM</name>
<comment type="similarity">
    <text evidence="9">Belongs to the GSP H family.</text>
</comment>
<keyword evidence="14" id="KW-1185">Reference proteome</keyword>
<evidence type="ECO:0000313" key="13">
    <source>
        <dbReference type="EMBL" id="TVU83446.1"/>
    </source>
</evidence>
<keyword evidence="8 11" id="KW-0472">Membrane</keyword>
<keyword evidence="5" id="KW-0997">Cell inner membrane</keyword>
<dbReference type="InterPro" id="IPR045584">
    <property type="entry name" value="Pilin-like"/>
</dbReference>
<protein>
    <recommendedName>
        <fullName evidence="2">Type II secretion system protein H</fullName>
    </recommendedName>
    <alternativeName>
        <fullName evidence="10">General secretion pathway protein H</fullName>
    </alternativeName>
</protein>
<feature type="domain" description="General secretion pathway GspH" evidence="12">
    <location>
        <begin position="52"/>
        <end position="165"/>
    </location>
</feature>
<evidence type="ECO:0000256" key="2">
    <source>
        <dbReference type="ARBA" id="ARBA00021549"/>
    </source>
</evidence>
<reference evidence="13 14" key="1">
    <citation type="submission" date="2019-07" db="EMBL/GenBank/DDBJ databases">
        <title>Diversity of Bacteria from Kongsfjorden, Arctic.</title>
        <authorList>
            <person name="Yu Y."/>
        </authorList>
    </citation>
    <scope>NUCLEOTIDE SEQUENCE [LARGE SCALE GENOMIC DNA]</scope>
    <source>
        <strain evidence="13 14">SM1927</strain>
    </source>
</reference>
<evidence type="ECO:0000256" key="4">
    <source>
        <dbReference type="ARBA" id="ARBA00022481"/>
    </source>
</evidence>
<dbReference type="Pfam" id="PF12019">
    <property type="entry name" value="GspH"/>
    <property type="match status" value="1"/>
</dbReference>
<evidence type="ECO:0000259" key="12">
    <source>
        <dbReference type="Pfam" id="PF12019"/>
    </source>
</evidence>
<evidence type="ECO:0000256" key="8">
    <source>
        <dbReference type="ARBA" id="ARBA00023136"/>
    </source>
</evidence>
<evidence type="ECO:0000256" key="5">
    <source>
        <dbReference type="ARBA" id="ARBA00022519"/>
    </source>
</evidence>
<dbReference type="Proteomes" id="UP000317938">
    <property type="component" value="Unassembled WGS sequence"/>
</dbReference>
<evidence type="ECO:0000256" key="3">
    <source>
        <dbReference type="ARBA" id="ARBA00022475"/>
    </source>
</evidence>
<keyword evidence="6 11" id="KW-0812">Transmembrane</keyword>
<dbReference type="Gene3D" id="3.55.40.10">
    <property type="entry name" value="minor pseudopilin epsh domain"/>
    <property type="match status" value="1"/>
</dbReference>
<proteinExistence type="inferred from homology"/>
<keyword evidence="3" id="KW-1003">Cell membrane</keyword>
<sequence length="177" mass="20101">MKDINNGAKRLGTTLIETMVVLSIMSIMCHLVLFNYQPLLINIRLDNHIAKVNRAIGLSRLSAVSYGANVTFCALKNNQCHSDNWHKELTVFTDTNKVGKFDGKDKVLFYIEPTHSEDMLTYPRPFITFRYNGTPMGFHNGTFIYCPKYKQASHKGLAISISYTGRTKIKNTSKCQE</sequence>
<evidence type="ECO:0000256" key="1">
    <source>
        <dbReference type="ARBA" id="ARBA00004377"/>
    </source>
</evidence>
<evidence type="ECO:0000256" key="11">
    <source>
        <dbReference type="SAM" id="Phobius"/>
    </source>
</evidence>
<evidence type="ECO:0000256" key="10">
    <source>
        <dbReference type="ARBA" id="ARBA00030775"/>
    </source>
</evidence>
<dbReference type="EMBL" id="VNFF01000008">
    <property type="protein sequence ID" value="TVU83446.1"/>
    <property type="molecule type" value="Genomic_DNA"/>
</dbReference>
<keyword evidence="4" id="KW-0488">Methylation</keyword>
<gene>
    <name evidence="13" type="ORF">FQP85_09650</name>
</gene>
<evidence type="ECO:0000256" key="9">
    <source>
        <dbReference type="ARBA" id="ARBA00025772"/>
    </source>
</evidence>